<gene>
    <name evidence="1" type="ORF">PR048_019589</name>
</gene>
<accession>A0ABQ9H3W6</accession>
<proteinExistence type="predicted"/>
<protein>
    <submittedName>
        <fullName evidence="1">Uncharacterized protein</fullName>
    </submittedName>
</protein>
<organism evidence="1 2">
    <name type="scientific">Dryococelus australis</name>
    <dbReference type="NCBI Taxonomy" id="614101"/>
    <lineage>
        <taxon>Eukaryota</taxon>
        <taxon>Metazoa</taxon>
        <taxon>Ecdysozoa</taxon>
        <taxon>Arthropoda</taxon>
        <taxon>Hexapoda</taxon>
        <taxon>Insecta</taxon>
        <taxon>Pterygota</taxon>
        <taxon>Neoptera</taxon>
        <taxon>Polyneoptera</taxon>
        <taxon>Phasmatodea</taxon>
        <taxon>Verophasmatodea</taxon>
        <taxon>Anareolatae</taxon>
        <taxon>Phasmatidae</taxon>
        <taxon>Eurycanthinae</taxon>
        <taxon>Dryococelus</taxon>
    </lineage>
</organism>
<dbReference type="EMBL" id="JARBHB010000007">
    <property type="protein sequence ID" value="KAJ8878983.1"/>
    <property type="molecule type" value="Genomic_DNA"/>
</dbReference>
<evidence type="ECO:0000313" key="1">
    <source>
        <dbReference type="EMBL" id="KAJ8878983.1"/>
    </source>
</evidence>
<name>A0ABQ9H3W6_9NEOP</name>
<keyword evidence="2" id="KW-1185">Reference proteome</keyword>
<dbReference type="PANTHER" id="PTHR10773">
    <property type="entry name" value="DNA-DIRECTED RNA POLYMERASES I, II, AND III SUBUNIT RPABC2"/>
    <property type="match status" value="1"/>
</dbReference>
<dbReference type="Proteomes" id="UP001159363">
    <property type="component" value="Chromosome 6"/>
</dbReference>
<comment type="caution">
    <text evidence="1">The sequence shown here is derived from an EMBL/GenBank/DDBJ whole genome shotgun (WGS) entry which is preliminary data.</text>
</comment>
<evidence type="ECO:0000313" key="2">
    <source>
        <dbReference type="Proteomes" id="UP001159363"/>
    </source>
</evidence>
<dbReference type="PANTHER" id="PTHR10773:SF19">
    <property type="match status" value="1"/>
</dbReference>
<reference evidence="1 2" key="1">
    <citation type="submission" date="2023-02" db="EMBL/GenBank/DDBJ databases">
        <title>LHISI_Scaffold_Assembly.</title>
        <authorList>
            <person name="Stuart O.P."/>
            <person name="Cleave R."/>
            <person name="Magrath M.J.L."/>
            <person name="Mikheyev A.S."/>
        </authorList>
    </citation>
    <scope>NUCLEOTIDE SEQUENCE [LARGE SCALE GENOMIC DNA]</scope>
    <source>
        <strain evidence="1">Daus_M_001</strain>
        <tissue evidence="1">Leg muscle</tissue>
    </source>
</reference>
<sequence>MADEETLLLSGSAENQLNEVLRRNIRLSKWKDNKNRALRNAGKPYRNRKGTFVPGKCASENSMFLVQCCMVLEDVKRRNVAEDISWSQATFKYHLPVNGKSYYVCKKTMLNVFQISSRCVQTLQTKMKFNLDISDKRGTHHNRPGAVSFDVKELVREHISSMPAQENYYLRSASSKLYLSSELCVERMYDLFKERTYSEVNSSLDLVLHNQTLFHILRPKMSRRGFSAQSKLHRRKAEYAYKVLHEDVLMSKSNPTYVVLCTDVQQVLFCPTLHHSSMFYQTNVSTTWELKLTGTCGNMKIYGYVELVYTP</sequence>